<dbReference type="InterPro" id="IPR011006">
    <property type="entry name" value="CheY-like_superfamily"/>
</dbReference>
<reference evidence="4 5" key="1">
    <citation type="submission" date="2020-07" db="EMBL/GenBank/DDBJ databases">
        <title>Genomic Encyclopedia of Type Strains, Phase IV (KMG-IV): sequencing the most valuable type-strain genomes for metagenomic binning, comparative biology and taxonomic classification.</title>
        <authorList>
            <person name="Goeker M."/>
        </authorList>
    </citation>
    <scope>NUCLEOTIDE SEQUENCE [LARGE SCALE GENOMIC DNA]</scope>
    <source>
        <strain evidence="4 5">DSM 29043</strain>
    </source>
</reference>
<evidence type="ECO:0000313" key="4">
    <source>
        <dbReference type="EMBL" id="NYH95694.1"/>
    </source>
</evidence>
<dbReference type="InterPro" id="IPR036390">
    <property type="entry name" value="WH_DNA-bd_sf"/>
</dbReference>
<dbReference type="PANTHER" id="PTHR44591">
    <property type="entry name" value="STRESS RESPONSE REGULATOR PROTEIN 1"/>
    <property type="match status" value="1"/>
</dbReference>
<dbReference type="PANTHER" id="PTHR44591:SF3">
    <property type="entry name" value="RESPONSE REGULATORY DOMAIN-CONTAINING PROTEIN"/>
    <property type="match status" value="1"/>
</dbReference>
<name>A0A7Y9XW83_9SPHN</name>
<dbReference type="SUPFAM" id="SSF52172">
    <property type="entry name" value="CheY-like"/>
    <property type="match status" value="1"/>
</dbReference>
<dbReference type="PROSITE" id="PS50110">
    <property type="entry name" value="RESPONSE_REGULATORY"/>
    <property type="match status" value="1"/>
</dbReference>
<accession>A0A7Y9XW83</accession>
<sequence>MASQLLATPVQGLLQPQESITPTVLVVDDDDACVSHCGRMLDELGYKHFGATSPKEALDRICTDPNIQIVLADMDMPSMDGFVLIEEARTRLGASRCIAAILLADKITADLAMRGLHVEAVDLLCKPFGFENYSNALRRALRYLAARRAASEGSMSSFGQQLARLVEMLETRSVEASSAERISDKDVSATLRAIIASRSLRSRFFPSQLFADPAWDILLDLTRARLDGQQVSVSSVCIAASVPMSTALRWVRQMTEAGLLRRWTDPKDRRRDLIALTDATAAHMRDYLGAVHTMLNKI</sequence>
<keyword evidence="5" id="KW-1185">Reference proteome</keyword>
<dbReference type="RefSeq" id="WP_179407598.1">
    <property type="nucleotide sequence ID" value="NZ_BMGF01000003.1"/>
</dbReference>
<evidence type="ECO:0000259" key="3">
    <source>
        <dbReference type="PROSITE" id="PS50110"/>
    </source>
</evidence>
<evidence type="ECO:0000256" key="2">
    <source>
        <dbReference type="PROSITE-ProRule" id="PRU00169"/>
    </source>
</evidence>
<dbReference type="InterPro" id="IPR050595">
    <property type="entry name" value="Bact_response_regulator"/>
</dbReference>
<gene>
    <name evidence="4" type="ORF">FHS75_002023</name>
</gene>
<dbReference type="CDD" id="cd00156">
    <property type="entry name" value="REC"/>
    <property type="match status" value="1"/>
</dbReference>
<organism evidence="4 5">
    <name type="scientific">Novosphingobium marinum</name>
    <dbReference type="NCBI Taxonomy" id="1514948"/>
    <lineage>
        <taxon>Bacteria</taxon>
        <taxon>Pseudomonadati</taxon>
        <taxon>Pseudomonadota</taxon>
        <taxon>Alphaproteobacteria</taxon>
        <taxon>Sphingomonadales</taxon>
        <taxon>Sphingomonadaceae</taxon>
        <taxon>Novosphingobium</taxon>
    </lineage>
</organism>
<feature type="modified residue" description="4-aspartylphosphate" evidence="2">
    <location>
        <position position="73"/>
    </location>
</feature>
<dbReference type="InterPro" id="IPR001789">
    <property type="entry name" value="Sig_transdc_resp-reg_receiver"/>
</dbReference>
<dbReference type="GO" id="GO:0000160">
    <property type="term" value="P:phosphorelay signal transduction system"/>
    <property type="evidence" value="ECO:0007669"/>
    <property type="project" value="InterPro"/>
</dbReference>
<comment type="caution">
    <text evidence="4">The sequence shown here is derived from an EMBL/GenBank/DDBJ whole genome shotgun (WGS) entry which is preliminary data.</text>
</comment>
<protein>
    <submittedName>
        <fullName evidence="4">CheY-like chemotaxis protein</fullName>
    </submittedName>
</protein>
<dbReference type="SUPFAM" id="SSF46785">
    <property type="entry name" value="Winged helix' DNA-binding domain"/>
    <property type="match status" value="1"/>
</dbReference>
<feature type="domain" description="Response regulatory" evidence="3">
    <location>
        <begin position="23"/>
        <end position="141"/>
    </location>
</feature>
<evidence type="ECO:0000313" key="5">
    <source>
        <dbReference type="Proteomes" id="UP000522081"/>
    </source>
</evidence>
<dbReference type="Pfam" id="PF00072">
    <property type="entry name" value="Response_reg"/>
    <property type="match status" value="1"/>
</dbReference>
<dbReference type="EMBL" id="JACBZF010000003">
    <property type="protein sequence ID" value="NYH95694.1"/>
    <property type="molecule type" value="Genomic_DNA"/>
</dbReference>
<dbReference type="Gene3D" id="3.40.50.2300">
    <property type="match status" value="1"/>
</dbReference>
<dbReference type="Proteomes" id="UP000522081">
    <property type="component" value="Unassembled WGS sequence"/>
</dbReference>
<keyword evidence="1 2" id="KW-0597">Phosphoprotein</keyword>
<dbReference type="AlphaFoldDB" id="A0A7Y9XW83"/>
<dbReference type="Gene3D" id="1.10.10.10">
    <property type="entry name" value="Winged helix-like DNA-binding domain superfamily/Winged helix DNA-binding domain"/>
    <property type="match status" value="1"/>
</dbReference>
<dbReference type="InterPro" id="IPR036388">
    <property type="entry name" value="WH-like_DNA-bd_sf"/>
</dbReference>
<evidence type="ECO:0000256" key="1">
    <source>
        <dbReference type="ARBA" id="ARBA00022553"/>
    </source>
</evidence>
<dbReference type="SMART" id="SM00448">
    <property type="entry name" value="REC"/>
    <property type="match status" value="1"/>
</dbReference>
<proteinExistence type="predicted"/>